<sequence length="335" mass="36042">MKCLIVLLLALFASFLQAQNLKLSNEIPVAGDLGWDYLSVDEPAQRLFVSHGNVVNVIDLKTDKAIGVIADTKGVHGITIANDLNKAFISDGADNAITIVNLTTFELIEKVAIKGVKPDAILYDKFSKKVFVYNAKSNDATVIDAVTNKVLKSIPLDGKPEFSATNKKGLVYVNIEDKNQIKVIDAIKLEVVKTFDISPGDEPSGLAFDVVNNRLFSVCGNSIMIVTDAITGKVVTTLPIGEGSDGVFYDEKRKLIFSSNGEGTLTVIKQKNKDSYAVLETVPTVKGARTITMSKATGTIYMPTASFGKTPDATAENPNPRAVIIPGTFKVLTVK</sequence>
<feature type="signal peptide" evidence="1">
    <location>
        <begin position="1"/>
        <end position="18"/>
    </location>
</feature>
<comment type="caution">
    <text evidence="2">The sequence shown here is derived from an EMBL/GenBank/DDBJ whole genome shotgun (WGS) entry which is preliminary data.</text>
</comment>
<dbReference type="Proteomes" id="UP000319700">
    <property type="component" value="Unassembled WGS sequence"/>
</dbReference>
<organism evidence="2 3">
    <name type="scientific">Flavobacterium pectinovorum</name>
    <dbReference type="NCBI Taxonomy" id="29533"/>
    <lineage>
        <taxon>Bacteria</taxon>
        <taxon>Pseudomonadati</taxon>
        <taxon>Bacteroidota</taxon>
        <taxon>Flavobacteriia</taxon>
        <taxon>Flavobacteriales</taxon>
        <taxon>Flavobacteriaceae</taxon>
        <taxon>Flavobacterium</taxon>
    </lineage>
</organism>
<evidence type="ECO:0000313" key="3">
    <source>
        <dbReference type="Proteomes" id="UP000319700"/>
    </source>
</evidence>
<dbReference type="InterPro" id="IPR011048">
    <property type="entry name" value="Haem_d1_sf"/>
</dbReference>
<proteinExistence type="predicted"/>
<evidence type="ECO:0000256" key="1">
    <source>
        <dbReference type="SAM" id="SignalP"/>
    </source>
</evidence>
<keyword evidence="3" id="KW-1185">Reference proteome</keyword>
<name>A0A502F2Q2_9FLAO</name>
<dbReference type="OrthoDB" id="7187796at2"/>
<dbReference type="NCBIfam" id="TIGR02276">
    <property type="entry name" value="beta_rpt_yvtn"/>
    <property type="match status" value="1"/>
</dbReference>
<dbReference type="InterPro" id="IPR011964">
    <property type="entry name" value="YVTN_b-propeller_repeat"/>
</dbReference>
<dbReference type="PANTHER" id="PTHR47197">
    <property type="entry name" value="PROTEIN NIRF"/>
    <property type="match status" value="1"/>
</dbReference>
<dbReference type="PANTHER" id="PTHR47197:SF3">
    <property type="entry name" value="DIHYDRO-HEME D1 DEHYDROGENASE"/>
    <property type="match status" value="1"/>
</dbReference>
<feature type="chain" id="PRO_5021340210" evidence="1">
    <location>
        <begin position="19"/>
        <end position="335"/>
    </location>
</feature>
<accession>A0A502F2Q2</accession>
<protein>
    <submittedName>
        <fullName evidence="2">YncE family protein</fullName>
    </submittedName>
</protein>
<keyword evidence="1" id="KW-0732">Signal</keyword>
<dbReference type="RefSeq" id="WP_140504829.1">
    <property type="nucleotide sequence ID" value="NZ_RCZH01000003.1"/>
</dbReference>
<gene>
    <name evidence="2" type="ORF">EAH81_06105</name>
</gene>
<evidence type="ECO:0000313" key="2">
    <source>
        <dbReference type="EMBL" id="TPG44117.1"/>
    </source>
</evidence>
<dbReference type="EMBL" id="RCZH01000003">
    <property type="protein sequence ID" value="TPG44117.1"/>
    <property type="molecule type" value="Genomic_DNA"/>
</dbReference>
<dbReference type="AlphaFoldDB" id="A0A502F2Q2"/>
<reference evidence="2 3" key="1">
    <citation type="journal article" date="2019" name="Environ. Microbiol.">
        <title>Species interactions and distinct microbial communities in high Arctic permafrost affected cryosols are associated with the CH4 and CO2 gas fluxes.</title>
        <authorList>
            <person name="Altshuler I."/>
            <person name="Hamel J."/>
            <person name="Turney S."/>
            <person name="Magnuson E."/>
            <person name="Levesque R."/>
            <person name="Greer C."/>
            <person name="Whyte L.G."/>
        </authorList>
    </citation>
    <scope>NUCLEOTIDE SEQUENCE [LARGE SCALE GENOMIC DNA]</scope>
    <source>
        <strain evidence="2 3">42</strain>
    </source>
</reference>
<dbReference type="SUPFAM" id="SSF51004">
    <property type="entry name" value="C-terminal (heme d1) domain of cytochrome cd1-nitrite reductase"/>
    <property type="match status" value="1"/>
</dbReference>
<dbReference type="InterPro" id="IPR015943">
    <property type="entry name" value="WD40/YVTN_repeat-like_dom_sf"/>
</dbReference>
<dbReference type="Gene3D" id="2.130.10.10">
    <property type="entry name" value="YVTN repeat-like/Quinoprotein amine dehydrogenase"/>
    <property type="match status" value="2"/>
</dbReference>
<dbReference type="InterPro" id="IPR051200">
    <property type="entry name" value="Host-pathogen_enzymatic-act"/>
</dbReference>